<gene>
    <name evidence="2" type="ORF">FHR82_002627</name>
</gene>
<comment type="caution">
    <text evidence="2">The sequence shown here is derived from an EMBL/GenBank/DDBJ whole genome shotgun (WGS) entry which is preliminary data.</text>
</comment>
<organism evidence="2 3">
    <name type="scientific">Actinophytocola algeriensis</name>
    <dbReference type="NCBI Taxonomy" id="1768010"/>
    <lineage>
        <taxon>Bacteria</taxon>
        <taxon>Bacillati</taxon>
        <taxon>Actinomycetota</taxon>
        <taxon>Actinomycetes</taxon>
        <taxon>Pseudonocardiales</taxon>
        <taxon>Pseudonocardiaceae</taxon>
    </lineage>
</organism>
<keyword evidence="3" id="KW-1185">Reference proteome</keyword>
<dbReference type="EMBL" id="JACHJQ010000003">
    <property type="protein sequence ID" value="MBB4906407.1"/>
    <property type="molecule type" value="Genomic_DNA"/>
</dbReference>
<dbReference type="Proteomes" id="UP000520767">
    <property type="component" value="Unassembled WGS sequence"/>
</dbReference>
<evidence type="ECO:0008006" key="4">
    <source>
        <dbReference type="Google" id="ProtNLM"/>
    </source>
</evidence>
<proteinExistence type="predicted"/>
<feature type="compositionally biased region" description="Pro residues" evidence="1">
    <location>
        <begin position="1"/>
        <end position="13"/>
    </location>
</feature>
<dbReference type="SUPFAM" id="SSF49879">
    <property type="entry name" value="SMAD/FHA domain"/>
    <property type="match status" value="1"/>
</dbReference>
<reference evidence="2 3" key="1">
    <citation type="submission" date="2020-08" db="EMBL/GenBank/DDBJ databases">
        <title>Genomic Encyclopedia of Type Strains, Phase III (KMG-III): the genomes of soil and plant-associated and newly described type strains.</title>
        <authorList>
            <person name="Whitman W."/>
        </authorList>
    </citation>
    <scope>NUCLEOTIDE SEQUENCE [LARGE SCALE GENOMIC DNA]</scope>
    <source>
        <strain evidence="2 3">CECT 8960</strain>
    </source>
</reference>
<name>A0A7W7Q3J2_9PSEU</name>
<evidence type="ECO:0000313" key="2">
    <source>
        <dbReference type="EMBL" id="MBB4906407.1"/>
    </source>
</evidence>
<dbReference type="AlphaFoldDB" id="A0A7W7Q3J2"/>
<sequence length="263" mass="28966">MTGFPPRPLPPSPGGLAGGVPPAPPGSLFVLAAGGGFAAPPRPAFEVVFGRKEPDVHVCIGPDDPRMSRFQGRITRGGTDWWLRNDGKLPIRLPQSRFLLSGNEIPLAEGYSPLFIRTSKRREHLLEVRVVGAGRKDTLVGADDPTHTAEPEGWDLDPAERLVLTALALRYLRQEPHPQPQSWKQVALDLNNAVGTRSDWTHKQAANVVLKVRERLIPYVEGLRLEDWGDPAGNMVNHQLIQELLQTATLRPPDLRLLETGID</sequence>
<evidence type="ECO:0000313" key="3">
    <source>
        <dbReference type="Proteomes" id="UP000520767"/>
    </source>
</evidence>
<evidence type="ECO:0000256" key="1">
    <source>
        <dbReference type="SAM" id="MobiDB-lite"/>
    </source>
</evidence>
<accession>A0A7W7Q3J2</accession>
<dbReference type="InterPro" id="IPR008984">
    <property type="entry name" value="SMAD_FHA_dom_sf"/>
</dbReference>
<dbReference type="RefSeq" id="WP_221463770.1">
    <property type="nucleotide sequence ID" value="NZ_JACHJQ010000003.1"/>
</dbReference>
<feature type="region of interest" description="Disordered" evidence="1">
    <location>
        <begin position="1"/>
        <end position="20"/>
    </location>
</feature>
<protein>
    <recommendedName>
        <fullName evidence="4">FHA domain-containing protein</fullName>
    </recommendedName>
</protein>